<dbReference type="InterPro" id="IPR014043">
    <property type="entry name" value="Acyl_transferase_dom"/>
</dbReference>
<dbReference type="InterPro" id="IPR018201">
    <property type="entry name" value="Ketoacyl_synth_AS"/>
</dbReference>
<feature type="region of interest" description="C-terminal hotdog fold" evidence="10">
    <location>
        <begin position="2729"/>
        <end position="2873"/>
    </location>
</feature>
<feature type="domain" description="Ketosynthase family 3 (KS3)" evidence="12">
    <location>
        <begin position="43"/>
        <end position="468"/>
    </location>
</feature>
<evidence type="ECO:0000256" key="10">
    <source>
        <dbReference type="PROSITE-ProRule" id="PRU01363"/>
    </source>
</evidence>
<dbReference type="SMART" id="SM00823">
    <property type="entry name" value="PKS_PP"/>
    <property type="match status" value="2"/>
</dbReference>
<dbReference type="Gene3D" id="3.40.366.10">
    <property type="entry name" value="Malonyl-Coenzyme A Acyl Carrier Protein, domain 2"/>
    <property type="match status" value="2"/>
</dbReference>
<keyword evidence="9" id="KW-0012">Acyltransferase</keyword>
<dbReference type="Gene3D" id="3.10.129.110">
    <property type="entry name" value="Polyketide synthase dehydratase"/>
    <property type="match status" value="2"/>
</dbReference>
<dbReference type="Gene3D" id="1.10.1200.10">
    <property type="entry name" value="ACP-like"/>
    <property type="match status" value="2"/>
</dbReference>
<dbReference type="PROSITE" id="PS00012">
    <property type="entry name" value="PHOSPHOPANTETHEINE"/>
    <property type="match status" value="2"/>
</dbReference>
<keyword evidence="8" id="KW-0511">Multifunctional enzyme</keyword>
<dbReference type="InterPro" id="IPR036736">
    <property type="entry name" value="ACP-like_sf"/>
</dbReference>
<dbReference type="InterPro" id="IPR014030">
    <property type="entry name" value="Ketoacyl_synth_N"/>
</dbReference>
<dbReference type="GO" id="GO:0031177">
    <property type="term" value="F:phosphopantetheine binding"/>
    <property type="evidence" value="ECO:0007669"/>
    <property type="project" value="InterPro"/>
</dbReference>
<dbReference type="SUPFAM" id="SSF52151">
    <property type="entry name" value="FabD/lysophospholipase-like"/>
    <property type="match status" value="2"/>
</dbReference>
<dbReference type="GO" id="GO:0004315">
    <property type="term" value="F:3-oxoacyl-[acyl-carrier-protein] synthase activity"/>
    <property type="evidence" value="ECO:0007669"/>
    <property type="project" value="InterPro"/>
</dbReference>
<dbReference type="InterPro" id="IPR055123">
    <property type="entry name" value="SpnB-like_Rossmann"/>
</dbReference>
<dbReference type="Gene3D" id="3.40.47.10">
    <property type="match status" value="2"/>
</dbReference>
<proteinExistence type="predicted"/>
<feature type="region of interest" description="N-terminal hotdog fold" evidence="10">
    <location>
        <begin position="929"/>
        <end position="1050"/>
    </location>
</feature>
<dbReference type="InterPro" id="IPR020807">
    <property type="entry name" value="PKS_DH"/>
</dbReference>
<dbReference type="SUPFAM" id="SSF51735">
    <property type="entry name" value="NAD(P)-binding Rossmann-fold domains"/>
    <property type="match status" value="4"/>
</dbReference>
<dbReference type="SMART" id="SM01294">
    <property type="entry name" value="PKS_PP_betabranch"/>
    <property type="match status" value="2"/>
</dbReference>
<dbReference type="FunFam" id="1.10.1200.10:FF:000007">
    <property type="entry name" value="Probable polyketide synthase pks17"/>
    <property type="match status" value="2"/>
</dbReference>
<dbReference type="Pfam" id="PF00109">
    <property type="entry name" value="ketoacyl-synt"/>
    <property type="match status" value="2"/>
</dbReference>
<evidence type="ECO:0000259" key="12">
    <source>
        <dbReference type="PROSITE" id="PS52004"/>
    </source>
</evidence>
<dbReference type="InterPro" id="IPR016035">
    <property type="entry name" value="Acyl_Trfase/lysoPLipase"/>
</dbReference>
<feature type="region of interest" description="C-terminal hotdog fold" evidence="10">
    <location>
        <begin position="1062"/>
        <end position="1196"/>
    </location>
</feature>
<feature type="domain" description="Ketosynthase family 3 (KS3)" evidence="12">
    <location>
        <begin position="1712"/>
        <end position="2137"/>
    </location>
</feature>
<dbReference type="InterPro" id="IPR016036">
    <property type="entry name" value="Malonyl_transacylase_ACP-bd"/>
</dbReference>
<dbReference type="GO" id="GO:0004312">
    <property type="term" value="F:fatty acid synthase activity"/>
    <property type="evidence" value="ECO:0007669"/>
    <property type="project" value="TreeGrafter"/>
</dbReference>
<evidence type="ECO:0000256" key="7">
    <source>
        <dbReference type="ARBA" id="ARBA00023194"/>
    </source>
</evidence>
<dbReference type="SMART" id="SM00827">
    <property type="entry name" value="PKS_AT"/>
    <property type="match status" value="2"/>
</dbReference>
<protein>
    <submittedName>
        <fullName evidence="14">Acyl transferase domain-containing protein</fullName>
    </submittedName>
</protein>
<dbReference type="Pfam" id="PF00550">
    <property type="entry name" value="PP-binding"/>
    <property type="match status" value="2"/>
</dbReference>
<keyword evidence="15" id="KW-1185">Reference proteome</keyword>
<dbReference type="InterPro" id="IPR009081">
    <property type="entry name" value="PP-bd_ACP"/>
</dbReference>
<evidence type="ECO:0000256" key="5">
    <source>
        <dbReference type="ARBA" id="ARBA00022679"/>
    </source>
</evidence>
<dbReference type="PROSITE" id="PS52004">
    <property type="entry name" value="KS3_2"/>
    <property type="match status" value="2"/>
</dbReference>
<evidence type="ECO:0000256" key="8">
    <source>
        <dbReference type="ARBA" id="ARBA00023268"/>
    </source>
</evidence>
<dbReference type="Pfam" id="PF14765">
    <property type="entry name" value="PS-DH"/>
    <property type="match status" value="2"/>
</dbReference>
<evidence type="ECO:0000256" key="4">
    <source>
        <dbReference type="ARBA" id="ARBA00022553"/>
    </source>
</evidence>
<keyword evidence="3" id="KW-0596">Phosphopantetheine</keyword>
<dbReference type="SMART" id="SM00826">
    <property type="entry name" value="PKS_DH"/>
    <property type="match status" value="2"/>
</dbReference>
<keyword evidence="6" id="KW-0677">Repeat</keyword>
<evidence type="ECO:0000256" key="1">
    <source>
        <dbReference type="ARBA" id="ARBA00001957"/>
    </source>
</evidence>
<comment type="caution">
    <text evidence="14">The sequence shown here is derived from an EMBL/GenBank/DDBJ whole genome shotgun (WGS) entry which is preliminary data.</text>
</comment>
<comment type="caution">
    <text evidence="10">Lacks conserved residue(s) required for the propagation of feature annotation.</text>
</comment>
<feature type="domain" description="Carrier" evidence="11">
    <location>
        <begin position="3258"/>
        <end position="3334"/>
    </location>
</feature>
<dbReference type="CDD" id="cd00833">
    <property type="entry name" value="PKS"/>
    <property type="match status" value="2"/>
</dbReference>
<feature type="domain" description="PKS/mFAS DH" evidence="13">
    <location>
        <begin position="929"/>
        <end position="1196"/>
    </location>
</feature>
<dbReference type="InterPro" id="IPR050091">
    <property type="entry name" value="PKS_NRPS_Biosynth_Enz"/>
</dbReference>
<dbReference type="Proteomes" id="UP000316628">
    <property type="component" value="Unassembled WGS sequence"/>
</dbReference>
<dbReference type="InterPro" id="IPR020806">
    <property type="entry name" value="PKS_PP-bd"/>
</dbReference>
<dbReference type="InterPro" id="IPR036291">
    <property type="entry name" value="NAD(P)-bd_dom_sf"/>
</dbReference>
<dbReference type="InterPro" id="IPR032821">
    <property type="entry name" value="PKS_assoc"/>
</dbReference>
<dbReference type="Pfam" id="PF08659">
    <property type="entry name" value="KR"/>
    <property type="match status" value="2"/>
</dbReference>
<dbReference type="Pfam" id="PF02801">
    <property type="entry name" value="Ketoacyl-synt_C"/>
    <property type="match status" value="2"/>
</dbReference>
<dbReference type="Pfam" id="PF16197">
    <property type="entry name" value="KAsynt_C_assoc"/>
    <property type="match status" value="2"/>
</dbReference>
<dbReference type="InterPro" id="IPR006162">
    <property type="entry name" value="Ppantetheine_attach_site"/>
</dbReference>
<dbReference type="PANTHER" id="PTHR43775">
    <property type="entry name" value="FATTY ACID SYNTHASE"/>
    <property type="match status" value="1"/>
</dbReference>
<dbReference type="InterPro" id="IPR014031">
    <property type="entry name" value="Ketoacyl_synth_C"/>
</dbReference>
<dbReference type="InterPro" id="IPR015083">
    <property type="entry name" value="NorB/c/GfsB-D-like_docking"/>
</dbReference>
<evidence type="ECO:0000256" key="6">
    <source>
        <dbReference type="ARBA" id="ARBA00022737"/>
    </source>
</evidence>
<name>A0A543J4U0_9PSEU</name>
<dbReference type="InterPro" id="IPR042104">
    <property type="entry name" value="PKS_dehydratase_sf"/>
</dbReference>
<organism evidence="14 15">
    <name type="scientific">Saccharothrix saharensis</name>
    <dbReference type="NCBI Taxonomy" id="571190"/>
    <lineage>
        <taxon>Bacteria</taxon>
        <taxon>Bacillati</taxon>
        <taxon>Actinomycetota</taxon>
        <taxon>Actinomycetes</taxon>
        <taxon>Pseudonocardiales</taxon>
        <taxon>Pseudonocardiaceae</taxon>
        <taxon>Saccharothrix</taxon>
    </lineage>
</organism>
<feature type="active site" description="Proton donor; for dehydratase activity" evidence="10">
    <location>
        <position position="1121"/>
    </location>
</feature>
<dbReference type="InterPro" id="IPR057326">
    <property type="entry name" value="KR_dom"/>
</dbReference>
<feature type="region of interest" description="N-terminal hotdog fold" evidence="10">
    <location>
        <begin position="2599"/>
        <end position="2718"/>
    </location>
</feature>
<comment type="cofactor">
    <cofactor evidence="1">
        <name>pantetheine 4'-phosphate</name>
        <dbReference type="ChEBI" id="CHEBI:47942"/>
    </cofactor>
</comment>
<dbReference type="Pfam" id="PF00698">
    <property type="entry name" value="Acyl_transf_1"/>
    <property type="match status" value="2"/>
</dbReference>
<keyword evidence="7" id="KW-0045">Antibiotic biosynthesis</keyword>
<keyword evidence="5 14" id="KW-0808">Transferase</keyword>
<dbReference type="SUPFAM" id="SSF53901">
    <property type="entry name" value="Thiolase-like"/>
    <property type="match status" value="2"/>
</dbReference>
<evidence type="ECO:0000313" key="14">
    <source>
        <dbReference type="EMBL" id="TQM77832.1"/>
    </source>
</evidence>
<comment type="pathway">
    <text evidence="2">Antibiotic biosynthesis.</text>
</comment>
<dbReference type="PROSITE" id="PS00606">
    <property type="entry name" value="KS3_1"/>
    <property type="match status" value="2"/>
</dbReference>
<dbReference type="Gene3D" id="3.40.50.720">
    <property type="entry name" value="NAD(P)-binding Rossmann-like Domain"/>
    <property type="match status" value="2"/>
</dbReference>
<dbReference type="InterPro" id="IPR049552">
    <property type="entry name" value="PKS_DH_N"/>
</dbReference>
<dbReference type="InterPro" id="IPR013968">
    <property type="entry name" value="PKS_KR"/>
</dbReference>
<evidence type="ECO:0000256" key="2">
    <source>
        <dbReference type="ARBA" id="ARBA00004792"/>
    </source>
</evidence>
<dbReference type="InterPro" id="IPR049900">
    <property type="entry name" value="PKS_mFAS_DH"/>
</dbReference>
<dbReference type="InterPro" id="IPR001227">
    <property type="entry name" value="Ac_transferase_dom_sf"/>
</dbReference>
<accession>A0A543J4U0</accession>
<dbReference type="GO" id="GO:0033068">
    <property type="term" value="P:macrolide biosynthetic process"/>
    <property type="evidence" value="ECO:0007669"/>
    <property type="project" value="UniProtKB-ARBA"/>
</dbReference>
<dbReference type="SUPFAM" id="SSF47336">
    <property type="entry name" value="ACP-like"/>
    <property type="match status" value="2"/>
</dbReference>
<dbReference type="InterPro" id="IPR049551">
    <property type="entry name" value="PKS_DH_C"/>
</dbReference>
<dbReference type="SUPFAM" id="SSF55048">
    <property type="entry name" value="Probable ACP-binding domain of malonyl-CoA ACP transacylase"/>
    <property type="match status" value="2"/>
</dbReference>
<keyword evidence="4" id="KW-0597">Phosphoprotein</keyword>
<evidence type="ECO:0000259" key="13">
    <source>
        <dbReference type="PROSITE" id="PS52019"/>
    </source>
</evidence>
<feature type="domain" description="Carrier" evidence="11">
    <location>
        <begin position="1616"/>
        <end position="1694"/>
    </location>
</feature>
<dbReference type="Gene3D" id="3.30.70.3290">
    <property type="match status" value="2"/>
</dbReference>
<dbReference type="Pfam" id="PF22953">
    <property type="entry name" value="SpnB_Rossmann"/>
    <property type="match status" value="2"/>
</dbReference>
<dbReference type="PROSITE" id="PS52019">
    <property type="entry name" value="PKS_MFAS_DH"/>
    <property type="match status" value="2"/>
</dbReference>
<feature type="active site" description="Proton acceptor; for dehydratase activity" evidence="10">
    <location>
        <position position="961"/>
    </location>
</feature>
<dbReference type="Pfam" id="PF08990">
    <property type="entry name" value="Docking"/>
    <property type="match status" value="1"/>
</dbReference>
<dbReference type="InterPro" id="IPR016039">
    <property type="entry name" value="Thiolase-like"/>
</dbReference>
<dbReference type="FunFam" id="3.40.47.10:FF:000019">
    <property type="entry name" value="Polyketide synthase type I"/>
    <property type="match status" value="2"/>
</dbReference>
<gene>
    <name evidence="14" type="ORF">FHX81_0075</name>
</gene>
<sequence length="3416" mass="358340">MRHRSTETKGLIQVSNEDKLVSYLKQATIDLRESRRRIHELESEPIAVVGMACRFPGGVGTPEQLWELVSGGTAAVSPFPTDRGWDVDAIYHPDPSHEGTSYVREASFLSDVADFDPAFFGISPREALAMDPQQRLLLETSWEAIERAGIDPTSLRGAKVGVFAGMNGQDYVAHLQGAGDEVAGFIGTGTAASVASGRVAYTLGLEGPALTIDTACSSSLVALHLAMGSLRHGESEMALVGGVTVMTLPEIFVEFSRQRGLAPDGRIKAFAGGADGTAWGEGVGMLLVERLSDAQRKGHPVLAVVRGSAVNQDGASNGLTAPNGPSQQRVIRAALAAAGLTASDVDAVEAHGTGTTLGDPIEAQALLATYGQGRGGEPLWLGSVKSNIGHTQAAAGVAGIIKMVMAMRHGVLPPTLNVDEPTPQVDWSAGAVSLLTSARTWPAVDRPRRIGVSSFGISGTNAHVIVEQYVPEPVERPTPTGGVVPWVLSAKSAGALTGQATRLLAAVGDTPAADIAYSLATTRAAFEHRAVVVGEQADLVRGLTAFVDGSGGIRDVARPGRVAFLFTGQGAQRVGMGRELYRAFPAFASAFDEVCAVLDPALREVMWEDADRLDQTGFTQPGLFAFEVALFRLLESWHIRPDFLAGHSIGEIAAAHVSGVLSLPDAARLVTARGRLMQALPAGGVMVSLQVNEADVVPLLTDEVGIAAVNGPRSVVVSGSEAAVDALVARLDVKSKRLRVSHAFHSPLMAPMLAEFRAVVSGLTFNDPQIPFVSTVLSDGSSSVENRDPLGGDPSAGTVFDADYWVRHVSATVRFGDAVRALEAEGVSTFLEIGPDGVLAAMGQDCLTTDEPALVAAQRKDRSEERALVEAVARIHARGVRVEWERFFAGRGARRVDLPTYAFERDRFWPRGGLGAGDVTAAGLAAARHPLLGAAVELPESGGLVLTGRLSVGAQPWLADHVVMGSVLVPGTAFVELAIRAGDEAGCGTLEELTVEAPLILPPNGAVQVQVVVGADDGTGARSVSVYGREGDEPWARHATGVLTNAPAVPDFSLTEWPPADAERIGLDGFYPGLAEIGFGYGPLFQGLRAAWRRDGQVFAEIALSADGDAARFGLHPALLDAAVHAVALGGAVGGARLPFAWRDVTLHASGAPALRVRVSPIGDGAAEILVADAAGAPVATVGHLALRPIAADQLSRTPKFVDRLFQVDWREVDARQAEPVDHEIVTVESQGGPDGARDAAHRVLAAMQDWLARDRPQPLVVRTRGAVAIGDVGVADVGAAAAWGLVRSAQSENPRRFVLVDTDDDAAVTQALALDEPQVAVRDGKFFVPRLARVPSTDTDPVWHADDRVLITGGTGALGALVARHLVTEHGVRNLVVTSRRGLDAPGAPELAAELRELGAEVAVVACDVADRDAVARLAEHTFTGVVHAAGVLDDGVITALTPERVDAVLRPKVDAAWHLHELLPDVRNFVLYSSAAGVFGAAGQGNYAAANAFLDALAELRRSTGRAATSLAWGLWAESSGITSALGDVDRQRISRSGTALSTADGMHLFDIATRADRALLVPIELDLKAMASAPEVPPLFRGLVRAPARRAVEAAAVAASGLARQLAGLAEDERDDVLLDLVASQVAGVLGYANPAQVEAGRAFQDLGFDSLTAVELRNRLNAVTGLRLPATLVFDYPTPAAVVGLLRTELVGEAAPAIPTQRRTATDHDPIVIVGMACRYPGGIGNPDDLWQLVAEGRDGITLFPTDRGWDVNALYHPDPEHQGTSYTREGGFLHTATDFDPGFFGISPREAVAMDPQQRLLLETSWEALEHAGIDPVTLRGSRTGVFAGVMYHDYVAYLQTAADDVEGFAGTGTAGSIASGRVAYALGLEGPAVTVDTACSSSLVALHWAVQALRSGECDLALAGGVTVMSTPGTFVDFSRQRGLAPDGRCKSFAGAADGTGWSEGVGMILVERLSDARRNGHEVLAVVRGSAVNQDGASNGLTAPNGPSQQRVIRQALATAGLSTADVDAVEAHGTGTMLGDPIEAQALIATYGRDREGEPLRLGSIKSNLGHTQAAAGAAGIIKMVMAMRHGVLPKTLHVDEPTPQVDWDAGAVELLTSARPWETNGRPRRAGVSSFGISGTNAHVILEQPPAAKAEPEPEAAVVPWVLSAKTSEALSGQAARLLDRVDAHPVVDVAFSLATSRAVFEHRAVVVGESADDFRQGLAAMANGGWASGAGTPKPGRLAFLFTGQGAQRMGMGRELYSAFPVFASAFDEVCAELDPSLREVLWSSERIDRTEFAQPGLFAVEVALFRLLESWGVRPDFLAGHSIGEIAAAHVSGVLSLADAARLVTARGRLMQALPAGGAMVSVQATEAEVLPLLTDEVSIAAVNGPRSVVVSGSDIAVEKVLAGLPDRKSKRLRVSHAFHSPLMAPMLDEFRAVVSGLTFNDPQIPIVSTVLSDLSSSVENRDPLGGDPPAGTAFDADYWVRHVSETVRFQDAVRALEAEGVTTFLELGPDGVLAAMGQDCLTTEGPALVASQRKDRPEDRALVEAVGQLHVRGVRVDWPRFFAGRGARRVGLPTYAFQHERYWPRPAVDVGDVTGAGLVPAGHPVLGAAVPLPENDGVLLTGRLSVSAQPWLADHEVQGAVVVPSSVFVELAIRAGDEVGSPCVAELTTEVPLVLPDVGGVRVQVVVGGPGNRTVSVYARADQAETWTRHATGLLTAASQPDFDLTAWPPAGADAVDVDRLHASLLDEGVDLGPAFRDLRAAWRHGDDVYAEVHVPENDFGVHPALLETAVHTIADGDLPGSWHDVTLHASGATELRVRLSPVGDAWSLTAADGTGAPVLSGRVGLRAVDPAELAVREVVDSLFRVEWHPVEPGHATPEHEIVTVTAGGDVPEAARTAAHRVLRSVQDWLAAERTGMLVVRTSGVETDPVAATVWGLVRSAQSEHPGRFALVNGDDVAAALSVGEPQVAVRDGKLFVPRLVQVAATDVEPSWNSDDRVLITGGTGALGALAARHLVSRGVRDVVLTSRRGIEAPGAGELVADLEKSGARVTVVACDVADREAVEKLVADHSFTGVVHTAGVVDDGVVTGLTPERVDAVFRPKVDAAWHLHELVGDVRNFVLYSSAAGVFGAAGQGNYAAANAFLDALARLRRANGLPATSLAWGLWAEASGITGGLDDGDRQRVARSGMTALSTDEGLRLFDIATALPDALLVPTRFDAATLAGVGDVPALFRRLARSSRRTARTGSRSGLRDRLLTLSAADRSRELADLVGTAAAAVLGYAGAIDPRRAFQELGFDSLTAVELRNRLNAETGLQLPATLVFDHPNAQALAEHLQAELLPDGDTDAAGEDRIRRVLAEIPLSRLRDAGLLDSLLELGGVTADTDAGENATERDSIDVMDTEALILMALEGGGADESTEEV</sequence>
<evidence type="ECO:0000256" key="9">
    <source>
        <dbReference type="ARBA" id="ARBA00023315"/>
    </source>
</evidence>
<dbReference type="SMART" id="SM00822">
    <property type="entry name" value="PKS_KR"/>
    <property type="match status" value="2"/>
</dbReference>
<feature type="domain" description="PKS/mFAS DH" evidence="13">
    <location>
        <begin position="2599"/>
        <end position="2873"/>
    </location>
</feature>
<dbReference type="Pfam" id="PF21089">
    <property type="entry name" value="PKS_DH_N"/>
    <property type="match status" value="2"/>
</dbReference>
<evidence type="ECO:0000259" key="11">
    <source>
        <dbReference type="PROSITE" id="PS50075"/>
    </source>
</evidence>
<dbReference type="InterPro" id="IPR020841">
    <property type="entry name" value="PKS_Beta-ketoAc_synthase_dom"/>
</dbReference>
<dbReference type="GO" id="GO:0006633">
    <property type="term" value="P:fatty acid biosynthetic process"/>
    <property type="evidence" value="ECO:0007669"/>
    <property type="project" value="InterPro"/>
</dbReference>
<dbReference type="PROSITE" id="PS50075">
    <property type="entry name" value="CARRIER"/>
    <property type="match status" value="2"/>
</dbReference>
<dbReference type="CDD" id="cd08956">
    <property type="entry name" value="KR_3_FAS_SDR_x"/>
    <property type="match status" value="2"/>
</dbReference>
<dbReference type="EMBL" id="VFPP01000001">
    <property type="protein sequence ID" value="TQM77832.1"/>
    <property type="molecule type" value="Genomic_DNA"/>
</dbReference>
<evidence type="ECO:0000256" key="3">
    <source>
        <dbReference type="ARBA" id="ARBA00022450"/>
    </source>
</evidence>
<reference evidence="14 15" key="1">
    <citation type="submission" date="2019-06" db="EMBL/GenBank/DDBJ databases">
        <title>Sequencing the genomes of 1000 actinobacteria strains.</title>
        <authorList>
            <person name="Klenk H.-P."/>
        </authorList>
    </citation>
    <scope>NUCLEOTIDE SEQUENCE [LARGE SCALE GENOMIC DNA]</scope>
    <source>
        <strain evidence="14 15">DSM 45456</strain>
    </source>
</reference>
<dbReference type="PANTHER" id="PTHR43775:SF51">
    <property type="entry name" value="INACTIVE PHENOLPHTHIOCEROL SYNTHESIS POLYKETIDE SYNTHASE TYPE I PKS1-RELATED"/>
    <property type="match status" value="1"/>
</dbReference>
<dbReference type="SMART" id="SM00825">
    <property type="entry name" value="PKS_KS"/>
    <property type="match status" value="2"/>
</dbReference>
<evidence type="ECO:0000313" key="15">
    <source>
        <dbReference type="Proteomes" id="UP000316628"/>
    </source>
</evidence>